<dbReference type="GO" id="GO:0005886">
    <property type="term" value="C:plasma membrane"/>
    <property type="evidence" value="ECO:0007669"/>
    <property type="project" value="UniProtKB-SubCell"/>
</dbReference>
<dbReference type="InterPro" id="IPR050640">
    <property type="entry name" value="Bact_2-comp_sensor_kinase"/>
</dbReference>
<dbReference type="EMBL" id="BBXV01000010">
    <property type="protein sequence ID" value="GAQ16759.1"/>
    <property type="molecule type" value="Genomic_DNA"/>
</dbReference>
<dbReference type="Pfam" id="PF00672">
    <property type="entry name" value="HAMP"/>
    <property type="match status" value="1"/>
</dbReference>
<evidence type="ECO:0000256" key="7">
    <source>
        <dbReference type="ARBA" id="ARBA00022692"/>
    </source>
</evidence>
<dbReference type="SMART" id="SM00304">
    <property type="entry name" value="HAMP"/>
    <property type="match status" value="1"/>
</dbReference>
<comment type="catalytic activity">
    <reaction evidence="1">
        <text>ATP + protein L-histidine = ADP + protein N-phospho-L-histidine.</text>
        <dbReference type="EC" id="2.7.13.3"/>
    </reaction>
</comment>
<evidence type="ECO:0000256" key="4">
    <source>
        <dbReference type="ARBA" id="ARBA00022475"/>
    </source>
</evidence>
<keyword evidence="12" id="KW-0902">Two-component regulatory system</keyword>
<keyword evidence="7 14" id="KW-0812">Transmembrane</keyword>
<dbReference type="OrthoDB" id="9776552at2"/>
<dbReference type="SMART" id="SM00387">
    <property type="entry name" value="HATPase_c"/>
    <property type="match status" value="1"/>
</dbReference>
<evidence type="ECO:0000256" key="2">
    <source>
        <dbReference type="ARBA" id="ARBA00004651"/>
    </source>
</evidence>
<dbReference type="AlphaFoldDB" id="A0A0U9H2C5"/>
<name>A0A0U9H2C5_9BACI</name>
<reference evidence="17 18" key="2">
    <citation type="journal article" date="2016" name="Genome Announc.">
        <title>Draft Genome Sequence of Oceanobacillus picturae Heshi-B3, Isolated from Fermented Rice Bran in a Traditional Japanese Seafood Dish.</title>
        <authorList>
            <person name="Akuzawa S."/>
            <person name="Nagaoka J."/>
            <person name="Kanekatsu M."/>
            <person name="Kanesaki Y."/>
            <person name="Suzuki T."/>
        </authorList>
    </citation>
    <scope>NUCLEOTIDE SEQUENCE [LARGE SCALE GENOMIC DNA]</scope>
    <source>
        <strain evidence="17 18">Heshi-B3</strain>
    </source>
</reference>
<evidence type="ECO:0000256" key="5">
    <source>
        <dbReference type="ARBA" id="ARBA00022553"/>
    </source>
</evidence>
<accession>A0A0U9H2C5</accession>
<dbReference type="GO" id="GO:0000155">
    <property type="term" value="F:phosphorelay sensor kinase activity"/>
    <property type="evidence" value="ECO:0007669"/>
    <property type="project" value="InterPro"/>
</dbReference>
<dbReference type="PROSITE" id="PS50109">
    <property type="entry name" value="HIS_KIN"/>
    <property type="match status" value="1"/>
</dbReference>
<dbReference type="SUPFAM" id="SSF55874">
    <property type="entry name" value="ATPase domain of HSP90 chaperone/DNA topoisomerase II/histidine kinase"/>
    <property type="match status" value="1"/>
</dbReference>
<dbReference type="InterPro" id="IPR005467">
    <property type="entry name" value="His_kinase_dom"/>
</dbReference>
<keyword evidence="4" id="KW-1003">Cell membrane</keyword>
<dbReference type="EC" id="2.7.13.3" evidence="3"/>
<feature type="transmembrane region" description="Helical" evidence="14">
    <location>
        <begin position="174"/>
        <end position="196"/>
    </location>
</feature>
<dbReference type="Pfam" id="PF06580">
    <property type="entry name" value="His_kinase"/>
    <property type="match status" value="1"/>
</dbReference>
<keyword evidence="13 14" id="KW-0472">Membrane</keyword>
<dbReference type="RefSeq" id="WP_058949401.1">
    <property type="nucleotide sequence ID" value="NZ_BBXV01000010.1"/>
</dbReference>
<keyword evidence="5" id="KW-0597">Phosphoprotein</keyword>
<organism evidence="17 18">
    <name type="scientific">Oceanobacillus picturae</name>
    <dbReference type="NCBI Taxonomy" id="171693"/>
    <lineage>
        <taxon>Bacteria</taxon>
        <taxon>Bacillati</taxon>
        <taxon>Bacillota</taxon>
        <taxon>Bacilli</taxon>
        <taxon>Bacillales</taxon>
        <taxon>Bacillaceae</taxon>
        <taxon>Oceanobacillus</taxon>
    </lineage>
</organism>
<evidence type="ECO:0000313" key="18">
    <source>
        <dbReference type="Proteomes" id="UP000052946"/>
    </source>
</evidence>
<keyword evidence="9 17" id="KW-0418">Kinase</keyword>
<dbReference type="Pfam" id="PF02518">
    <property type="entry name" value="HATPase_c"/>
    <property type="match status" value="1"/>
</dbReference>
<keyword evidence="6" id="KW-0808">Transferase</keyword>
<dbReference type="PANTHER" id="PTHR34220:SF11">
    <property type="entry name" value="SENSOR PROTEIN KINASE HPTS"/>
    <property type="match status" value="1"/>
</dbReference>
<dbReference type="Gene3D" id="6.10.340.10">
    <property type="match status" value="1"/>
</dbReference>
<dbReference type="Proteomes" id="UP000052946">
    <property type="component" value="Unassembled WGS sequence"/>
</dbReference>
<dbReference type="SUPFAM" id="SSF158472">
    <property type="entry name" value="HAMP domain-like"/>
    <property type="match status" value="1"/>
</dbReference>
<evidence type="ECO:0000256" key="12">
    <source>
        <dbReference type="ARBA" id="ARBA00023012"/>
    </source>
</evidence>
<evidence type="ECO:0000256" key="6">
    <source>
        <dbReference type="ARBA" id="ARBA00022679"/>
    </source>
</evidence>
<evidence type="ECO:0000313" key="17">
    <source>
        <dbReference type="EMBL" id="GAQ16759.1"/>
    </source>
</evidence>
<evidence type="ECO:0000256" key="14">
    <source>
        <dbReference type="SAM" id="Phobius"/>
    </source>
</evidence>
<dbReference type="InterPro" id="IPR036890">
    <property type="entry name" value="HATPase_C_sf"/>
</dbReference>
<evidence type="ECO:0000256" key="9">
    <source>
        <dbReference type="ARBA" id="ARBA00022777"/>
    </source>
</evidence>
<evidence type="ECO:0000256" key="1">
    <source>
        <dbReference type="ARBA" id="ARBA00000085"/>
    </source>
</evidence>
<dbReference type="InterPro" id="IPR004358">
    <property type="entry name" value="Sig_transdc_His_kin-like_C"/>
</dbReference>
<evidence type="ECO:0000256" key="3">
    <source>
        <dbReference type="ARBA" id="ARBA00012438"/>
    </source>
</evidence>
<protein>
    <recommendedName>
        <fullName evidence="3">histidine kinase</fullName>
        <ecNumber evidence="3">2.7.13.3</ecNumber>
    </recommendedName>
</protein>
<evidence type="ECO:0000256" key="11">
    <source>
        <dbReference type="ARBA" id="ARBA00022989"/>
    </source>
</evidence>
<keyword evidence="8" id="KW-0547">Nucleotide-binding</keyword>
<sequence length="481" mass="54756">MKTIRGKLLIYFFVFVLLFQITAISIFVSSNQLTTIYHDSFERFLLLNSISHQSEVLYTETKALVSGTKSKDGMAYYVAKRKLEDEKERLSHKFENPDEIEMKNYLNLIDTFIYESELTTGFVIKDDIEQYTLHLEEARVASDYIQAAALEILDVELTDYQSFYTDMQQRNEDFFLFILLLFSTTILLAIFFALWFSKGITRPIAHLSHAARDVAKGKLTGEPVHVESNDELKVLGDAFNNMRSNIHGLVEEIKDQSELDRLVKDMELKHLQSQINPHFLFNTLNTVSKLAYLEDAKSTSKLIDSIATLLRHSLGQLDKQVALQDEVAVVRDYFHIQKVRFSERIAFKTAIDESCLDIRIPSLTLQPLVENAFIHGIETMEEGGTISLSVYQAGPEVIVEVTDDGVGMSEKQIRELTEEMEAEKEHVGHSTGIGLANVIRRLQLYYQKKDVVEILSTLGEGTTIRLTLPKKEGEANAHPLS</sequence>
<dbReference type="CDD" id="cd06225">
    <property type="entry name" value="HAMP"/>
    <property type="match status" value="1"/>
</dbReference>
<feature type="domain" description="HAMP" evidence="16">
    <location>
        <begin position="198"/>
        <end position="251"/>
    </location>
</feature>
<reference evidence="18" key="1">
    <citation type="submission" date="2015-07" db="EMBL/GenBank/DDBJ databases">
        <title>Draft Genome Sequence of Oceanobacillus picturae Heshi-B3 that Was Isolated from Fermented Rice Bran with Aging Salted Mackerel, Which Was Named Heshiko as Traditional Fermented Seafood in Japan.</title>
        <authorList>
            <person name="Akuzawa S."/>
            <person name="Nakagawa J."/>
            <person name="Kanekatsu T."/>
            <person name="Kanesaki Y."/>
            <person name="Suzuki T."/>
        </authorList>
    </citation>
    <scope>NUCLEOTIDE SEQUENCE [LARGE SCALE GENOMIC DNA]</scope>
    <source>
        <strain evidence="18">Heshi-B3</strain>
    </source>
</reference>
<dbReference type="InterPro" id="IPR003594">
    <property type="entry name" value="HATPase_dom"/>
</dbReference>
<keyword evidence="10" id="KW-0067">ATP-binding</keyword>
<dbReference type="GO" id="GO:0005524">
    <property type="term" value="F:ATP binding"/>
    <property type="evidence" value="ECO:0007669"/>
    <property type="project" value="UniProtKB-KW"/>
</dbReference>
<evidence type="ECO:0000256" key="8">
    <source>
        <dbReference type="ARBA" id="ARBA00022741"/>
    </source>
</evidence>
<comment type="subcellular location">
    <subcellularLocation>
        <location evidence="2">Cell membrane</location>
        <topology evidence="2">Multi-pass membrane protein</topology>
    </subcellularLocation>
</comment>
<evidence type="ECO:0000256" key="10">
    <source>
        <dbReference type="ARBA" id="ARBA00022840"/>
    </source>
</evidence>
<comment type="caution">
    <text evidence="17">The sequence shown here is derived from an EMBL/GenBank/DDBJ whole genome shotgun (WGS) entry which is preliminary data.</text>
</comment>
<dbReference type="PANTHER" id="PTHR34220">
    <property type="entry name" value="SENSOR HISTIDINE KINASE YPDA"/>
    <property type="match status" value="1"/>
</dbReference>
<feature type="domain" description="Histidine kinase" evidence="15">
    <location>
        <begin position="294"/>
        <end position="472"/>
    </location>
</feature>
<dbReference type="InterPro" id="IPR003660">
    <property type="entry name" value="HAMP_dom"/>
</dbReference>
<dbReference type="PROSITE" id="PS50885">
    <property type="entry name" value="HAMP"/>
    <property type="match status" value="1"/>
</dbReference>
<evidence type="ECO:0000259" key="16">
    <source>
        <dbReference type="PROSITE" id="PS50885"/>
    </source>
</evidence>
<dbReference type="InterPro" id="IPR010559">
    <property type="entry name" value="Sig_transdc_His_kin_internal"/>
</dbReference>
<keyword evidence="11 14" id="KW-1133">Transmembrane helix</keyword>
<proteinExistence type="predicted"/>
<dbReference type="PRINTS" id="PR00344">
    <property type="entry name" value="BCTRLSENSOR"/>
</dbReference>
<dbReference type="Gene3D" id="3.30.565.10">
    <property type="entry name" value="Histidine kinase-like ATPase, C-terminal domain"/>
    <property type="match status" value="1"/>
</dbReference>
<evidence type="ECO:0000256" key="13">
    <source>
        <dbReference type="ARBA" id="ARBA00023136"/>
    </source>
</evidence>
<evidence type="ECO:0000259" key="15">
    <source>
        <dbReference type="PROSITE" id="PS50109"/>
    </source>
</evidence>
<gene>
    <name evidence="17" type="ORF">OPHB3_0683</name>
</gene>